<dbReference type="AlphaFoldDB" id="A0A163ISU2"/>
<accession>A0A163ISU2</accession>
<reference evidence="1 2" key="1">
    <citation type="journal article" date="2016" name="Sci. Rep.">
        <title>Draft genome sequencing and secretome analysis of fungal phytopathogen Ascochyta rabiei provides insight into the necrotrophic effector repertoire.</title>
        <authorList>
            <person name="Verma S."/>
            <person name="Gazara R.K."/>
            <person name="Nizam S."/>
            <person name="Parween S."/>
            <person name="Chattopadhyay D."/>
            <person name="Verma P.K."/>
        </authorList>
    </citation>
    <scope>NUCLEOTIDE SEQUENCE [LARGE SCALE GENOMIC DNA]</scope>
    <source>
        <strain evidence="1 2">ArDII</strain>
    </source>
</reference>
<dbReference type="Proteomes" id="UP000076837">
    <property type="component" value="Unassembled WGS sequence"/>
</dbReference>
<organism evidence="1 2">
    <name type="scientific">Didymella rabiei</name>
    <name type="common">Chickpea ascochyta blight fungus</name>
    <name type="synonym">Mycosphaerella rabiei</name>
    <dbReference type="NCBI Taxonomy" id="5454"/>
    <lineage>
        <taxon>Eukaryota</taxon>
        <taxon>Fungi</taxon>
        <taxon>Dikarya</taxon>
        <taxon>Ascomycota</taxon>
        <taxon>Pezizomycotina</taxon>
        <taxon>Dothideomycetes</taxon>
        <taxon>Pleosporomycetidae</taxon>
        <taxon>Pleosporales</taxon>
        <taxon>Pleosporineae</taxon>
        <taxon>Didymellaceae</taxon>
        <taxon>Ascochyta</taxon>
    </lineage>
</organism>
<sequence>MTHTRGSSVFDNCWLEDVSFIYSVKRCFGTKADDAGAVEFEIRTARYEDVQIWVFSSQFFMDTTVTYESWAERMIAIKVAGNKILTILQSSEVVHGGCTSRDPELTVDYASKDSPEHYSSSERPPDPSVYELKAWLHGTVRANAEAALY</sequence>
<protein>
    <submittedName>
        <fullName evidence="1">Uncharacterized protein</fullName>
    </submittedName>
</protein>
<evidence type="ECO:0000313" key="1">
    <source>
        <dbReference type="EMBL" id="KZM25924.1"/>
    </source>
</evidence>
<gene>
    <name evidence="1" type="ORF">ST47_g3022</name>
</gene>
<keyword evidence="2" id="KW-1185">Reference proteome</keyword>
<comment type="caution">
    <text evidence="1">The sequence shown here is derived from an EMBL/GenBank/DDBJ whole genome shotgun (WGS) entry which is preliminary data.</text>
</comment>
<name>A0A163ISU2_DIDRA</name>
<proteinExistence type="predicted"/>
<evidence type="ECO:0000313" key="2">
    <source>
        <dbReference type="Proteomes" id="UP000076837"/>
    </source>
</evidence>
<dbReference type="EMBL" id="JYNV01000119">
    <property type="protein sequence ID" value="KZM25924.1"/>
    <property type="molecule type" value="Genomic_DNA"/>
</dbReference>